<feature type="region of interest" description="Disordered" evidence="2">
    <location>
        <begin position="735"/>
        <end position="758"/>
    </location>
</feature>
<feature type="region of interest" description="Disordered" evidence="2">
    <location>
        <begin position="328"/>
        <end position="354"/>
    </location>
</feature>
<dbReference type="FunFam" id="2.60.40.10:FF:002270">
    <property type="entry name" value="Myotactin form B"/>
    <property type="match status" value="1"/>
</dbReference>
<accession>A0A0C2G0Q1</accession>
<feature type="domain" description="Fibronectin type-III" evidence="3">
    <location>
        <begin position="444"/>
        <end position="540"/>
    </location>
</feature>
<name>A0A0C2G0Q1_9BILA</name>
<evidence type="ECO:0000259" key="3">
    <source>
        <dbReference type="PROSITE" id="PS50853"/>
    </source>
</evidence>
<dbReference type="PROSITE" id="PS50853">
    <property type="entry name" value="FN3"/>
    <property type="match status" value="8"/>
</dbReference>
<evidence type="ECO:0000256" key="1">
    <source>
        <dbReference type="ARBA" id="ARBA00022737"/>
    </source>
</evidence>
<gene>
    <name evidence="4" type="ORF">ANCDUO_15368</name>
</gene>
<reference evidence="4 5" key="1">
    <citation type="submission" date="2013-12" db="EMBL/GenBank/DDBJ databases">
        <title>Draft genome of the parsitic nematode Ancylostoma duodenale.</title>
        <authorList>
            <person name="Mitreva M."/>
        </authorList>
    </citation>
    <scope>NUCLEOTIDE SEQUENCE [LARGE SCALE GENOMIC DNA]</scope>
    <source>
        <strain evidence="4 5">Zhejiang</strain>
    </source>
</reference>
<feature type="domain" description="Fibronectin type-III" evidence="3">
    <location>
        <begin position="138"/>
        <end position="236"/>
    </location>
</feature>
<dbReference type="AlphaFoldDB" id="A0A0C2G0Q1"/>
<organism evidence="4 5">
    <name type="scientific">Ancylostoma duodenale</name>
    <dbReference type="NCBI Taxonomy" id="51022"/>
    <lineage>
        <taxon>Eukaryota</taxon>
        <taxon>Metazoa</taxon>
        <taxon>Ecdysozoa</taxon>
        <taxon>Nematoda</taxon>
        <taxon>Chromadorea</taxon>
        <taxon>Rhabditida</taxon>
        <taxon>Rhabditina</taxon>
        <taxon>Rhabditomorpha</taxon>
        <taxon>Strongyloidea</taxon>
        <taxon>Ancylostomatidae</taxon>
        <taxon>Ancylostomatinae</taxon>
        <taxon>Ancylostoma</taxon>
    </lineage>
</organism>
<feature type="domain" description="Fibronectin type-III" evidence="3">
    <location>
        <begin position="242"/>
        <end position="345"/>
    </location>
</feature>
<dbReference type="SMART" id="SM00060">
    <property type="entry name" value="FN3"/>
    <property type="match status" value="8"/>
</dbReference>
<proteinExistence type="predicted"/>
<dbReference type="Pfam" id="PF00041">
    <property type="entry name" value="fn3"/>
    <property type="match status" value="4"/>
</dbReference>
<dbReference type="PANTHER" id="PTHR46708:SF2">
    <property type="entry name" value="FIBRONECTIN TYPE-III DOMAIN-CONTAINING PROTEIN"/>
    <property type="match status" value="1"/>
</dbReference>
<dbReference type="OrthoDB" id="5969272at2759"/>
<keyword evidence="5" id="KW-1185">Reference proteome</keyword>
<feature type="domain" description="Fibronectin type-III" evidence="3">
    <location>
        <begin position="30"/>
        <end position="134"/>
    </location>
</feature>
<keyword evidence="1" id="KW-0677">Repeat</keyword>
<dbReference type="InterPro" id="IPR036116">
    <property type="entry name" value="FN3_sf"/>
</dbReference>
<dbReference type="Gene3D" id="2.60.40.10">
    <property type="entry name" value="Immunoglobulins"/>
    <property type="match status" value="8"/>
</dbReference>
<feature type="domain" description="Fibronectin type-III" evidence="3">
    <location>
        <begin position="650"/>
        <end position="750"/>
    </location>
</feature>
<dbReference type="InterPro" id="IPR013783">
    <property type="entry name" value="Ig-like_fold"/>
</dbReference>
<protein>
    <submittedName>
        <fullName evidence="4">Fibronectin type III domain protein</fullName>
    </submittedName>
</protein>
<feature type="domain" description="Fibronectin type-III" evidence="3">
    <location>
        <begin position="545"/>
        <end position="645"/>
    </location>
</feature>
<dbReference type="InterPro" id="IPR050991">
    <property type="entry name" value="ECM_Regulatory_Proteins"/>
</dbReference>
<dbReference type="Proteomes" id="UP000054047">
    <property type="component" value="Unassembled WGS sequence"/>
</dbReference>
<sequence>MRVRAYNSIGGGPNTENLDAMTAKASAPLPPQDLVVAQEGTDFFMVSWLPPYPPYGPHDAYKIRYQLLGTEKWTERQHGVKDEELQCPSDSPRFCFNATGLEPGNQYKVQVATRIEGGTYGPWSSVVIANTLQILPDAPRAIHLIDKTDHSLHIRWVPPTDPKGHITQYRVSIVSLDDPNDERRSFLVDHPTLTYLFENLKPETSYNVSIAAGSKRGFGREIWTRYSTDPFVIPIVVAAPVVRSPPTALVTPDGASALDIQWGGVTDSQNRVKGYIIEIRNSDTPVWQEIGGITPHDPVKRTYLKKLTGLDADTLYFVRIKVVDDKQRVGAASPEAQGRTGCAPPTAPPSNVNLASPSNVQVRVSWQAPIKGSWLCSNIRYKLEYINGTQPRQQIDLPSSSIEHLFDSPSNTKWVVRIRTENDAGASGWSNELELTTAEGAPGPVTDLTAIPTGPTSIEVSWRPPAIPNGVITGYTLVYNLKSMGECGPRSSTPIQKHVRSETQTLDGLLPDSTYEVHVIAHTSLSGPQSRTVTVTTEEAAPTGPPTNIRVGSVTSTRADVTWSQPDCELRNGKITGYDYELESLDEWGENATAHHPTERLTLNGLVPYNEYRIRVRAGNAVAAHTEGGAWSDWSEPLTARTEQQNIPVLERELEVIDTKPDSITLRFEGIPQDQAAHVVGYVLEFKSEDDDDWAEYNGVIKHRRGSTDYKVHVRNLETATNYFFRLKVVGKNDKRGAPGPETKAMTSCGRPEEPPSNVKLESVDFQTMKITWTPPEEETWRCDDVEFIIDYVNTTSRGTWTVSVDSPSEMIVPTMPGTRWEVKMKTQTVEDGGKPQTSRWSERATLTTQSLPGELFVTVEPKGPREALVTWDLPDKDQKWNYGVDISYRLKQLGGCSEAASGSSEPITKLNIQEKQVPLEDLAPGSVYEV</sequence>
<dbReference type="SUPFAM" id="SSF49265">
    <property type="entry name" value="Fibronectin type III"/>
    <property type="match status" value="4"/>
</dbReference>
<evidence type="ECO:0000313" key="5">
    <source>
        <dbReference type="Proteomes" id="UP000054047"/>
    </source>
</evidence>
<dbReference type="FunFam" id="2.60.40.10:FF:001900">
    <property type="entry name" value="Myotactin form B"/>
    <property type="match status" value="1"/>
</dbReference>
<dbReference type="CDD" id="cd00063">
    <property type="entry name" value="FN3"/>
    <property type="match status" value="9"/>
</dbReference>
<dbReference type="EMBL" id="KN739018">
    <property type="protein sequence ID" value="KIH54485.1"/>
    <property type="molecule type" value="Genomic_DNA"/>
</dbReference>
<dbReference type="PANTHER" id="PTHR46708">
    <property type="entry name" value="TENASCIN"/>
    <property type="match status" value="1"/>
</dbReference>
<feature type="domain" description="Fibronectin type-III" evidence="3">
    <location>
        <begin position="755"/>
        <end position="852"/>
    </location>
</feature>
<feature type="domain" description="Fibronectin type-III" evidence="3">
    <location>
        <begin position="348"/>
        <end position="440"/>
    </location>
</feature>
<dbReference type="InterPro" id="IPR003961">
    <property type="entry name" value="FN3_dom"/>
</dbReference>
<evidence type="ECO:0000256" key="2">
    <source>
        <dbReference type="SAM" id="MobiDB-lite"/>
    </source>
</evidence>
<evidence type="ECO:0000313" key="4">
    <source>
        <dbReference type="EMBL" id="KIH54485.1"/>
    </source>
</evidence>